<sequence>MVNSLSGKRALVTGAASGIGLACATALRNAGAEVVGLDLRPQSTDFRVLACDLSDEAQVIAAVAEAARIMGKIDILVNNAGILEERPLVELNAAHIDRMFAVNVRGAMLVAREATPHLPEGGRIINIVSELALLGRANASVYVATKAAMIGATRSWARELAPRILVNAVAPGPTDTPLLGFDQLDARAKAEETANPLGRIGQPAEVANAVVFLAGPGSTLFTGQCLGANGGAAMN</sequence>
<evidence type="ECO:0000256" key="1">
    <source>
        <dbReference type="ARBA" id="ARBA00006484"/>
    </source>
</evidence>
<dbReference type="PANTHER" id="PTHR42760">
    <property type="entry name" value="SHORT-CHAIN DEHYDROGENASES/REDUCTASES FAMILY MEMBER"/>
    <property type="match status" value="1"/>
</dbReference>
<dbReference type="Gene3D" id="3.40.50.720">
    <property type="entry name" value="NAD(P)-binding Rossmann-like Domain"/>
    <property type="match status" value="1"/>
</dbReference>
<dbReference type="PRINTS" id="PR00081">
    <property type="entry name" value="GDHRDH"/>
</dbReference>
<dbReference type="InterPro" id="IPR036291">
    <property type="entry name" value="NAD(P)-bd_dom_sf"/>
</dbReference>
<evidence type="ECO:0000313" key="4">
    <source>
        <dbReference type="Proteomes" id="UP000663629"/>
    </source>
</evidence>
<dbReference type="Pfam" id="PF13561">
    <property type="entry name" value="adh_short_C2"/>
    <property type="match status" value="1"/>
</dbReference>
<keyword evidence="4" id="KW-1185">Reference proteome</keyword>
<dbReference type="InterPro" id="IPR002347">
    <property type="entry name" value="SDR_fam"/>
</dbReference>
<dbReference type="SUPFAM" id="SSF51735">
    <property type="entry name" value="NAD(P)-binding Rossmann-fold domains"/>
    <property type="match status" value="1"/>
</dbReference>
<comment type="similarity">
    <text evidence="1">Belongs to the short-chain dehydrogenases/reductases (SDR) family.</text>
</comment>
<proteinExistence type="inferred from homology"/>
<reference evidence="3 4" key="1">
    <citation type="submission" date="2021-02" db="EMBL/GenBank/DDBJ databases">
        <title>Paracoccus methylovroum sp.nov., a new methanol and methylamine utilizing methylotrophic denitrifer.</title>
        <authorList>
            <person name="Timsy T."/>
            <person name="Behrendt U."/>
            <person name="Ulrich A."/>
            <person name="Spanner T."/>
            <person name="Foesel B.U."/>
            <person name="Horn M.A."/>
            <person name="Kolb S."/>
        </authorList>
    </citation>
    <scope>NUCLEOTIDE SEQUENCE [LARGE SCALE GENOMIC DNA]</scope>
    <source>
        <strain evidence="3 4">H4-D09</strain>
    </source>
</reference>
<evidence type="ECO:0000313" key="3">
    <source>
        <dbReference type="EMBL" id="QRZ14949.1"/>
    </source>
</evidence>
<organism evidence="3 4">
    <name type="scientific">Paracoccus methylovorus</name>
    <dbReference type="NCBI Taxonomy" id="2812658"/>
    <lineage>
        <taxon>Bacteria</taxon>
        <taxon>Pseudomonadati</taxon>
        <taxon>Pseudomonadota</taxon>
        <taxon>Alphaproteobacteria</taxon>
        <taxon>Rhodobacterales</taxon>
        <taxon>Paracoccaceae</taxon>
        <taxon>Paracoccus</taxon>
    </lineage>
</organism>
<dbReference type="PANTHER" id="PTHR42760:SF133">
    <property type="entry name" value="3-OXOACYL-[ACYL-CARRIER-PROTEIN] REDUCTASE"/>
    <property type="match status" value="1"/>
</dbReference>
<protein>
    <submittedName>
        <fullName evidence="3">SDR family oxidoreductase</fullName>
    </submittedName>
</protein>
<gene>
    <name evidence="3" type="ORF">JWJ88_18555</name>
</gene>
<dbReference type="Proteomes" id="UP000663629">
    <property type="component" value="Chromosome 2"/>
</dbReference>
<dbReference type="PRINTS" id="PR00080">
    <property type="entry name" value="SDRFAMILY"/>
</dbReference>
<dbReference type="CDD" id="cd05233">
    <property type="entry name" value="SDR_c"/>
    <property type="match status" value="1"/>
</dbReference>
<accession>A0ABX7JPP0</accession>
<keyword evidence="2" id="KW-0560">Oxidoreductase</keyword>
<dbReference type="EMBL" id="CP070371">
    <property type="protein sequence ID" value="QRZ14949.1"/>
    <property type="molecule type" value="Genomic_DNA"/>
</dbReference>
<name>A0ABX7JPP0_9RHOB</name>
<evidence type="ECO:0000256" key="2">
    <source>
        <dbReference type="ARBA" id="ARBA00023002"/>
    </source>
</evidence>